<organism evidence="1 2">
    <name type="scientific">Cannabis sativa</name>
    <name type="common">Hemp</name>
    <name type="synonym">Marijuana</name>
    <dbReference type="NCBI Taxonomy" id="3483"/>
    <lineage>
        <taxon>Eukaryota</taxon>
        <taxon>Viridiplantae</taxon>
        <taxon>Streptophyta</taxon>
        <taxon>Embryophyta</taxon>
        <taxon>Tracheophyta</taxon>
        <taxon>Spermatophyta</taxon>
        <taxon>Magnoliopsida</taxon>
        <taxon>eudicotyledons</taxon>
        <taxon>Gunneridae</taxon>
        <taxon>Pentapetalae</taxon>
        <taxon>rosids</taxon>
        <taxon>fabids</taxon>
        <taxon>Rosales</taxon>
        <taxon>Cannabaceae</taxon>
        <taxon>Cannabis</taxon>
    </lineage>
</organism>
<keyword evidence="2" id="KW-1185">Reference proteome</keyword>
<comment type="caution">
    <text evidence="1">The sequence shown here is derived from an EMBL/GenBank/DDBJ whole genome shotgun (WGS) entry which is preliminary data.</text>
</comment>
<protein>
    <submittedName>
        <fullName evidence="1">Uncharacterized protein</fullName>
    </submittedName>
</protein>
<dbReference type="AlphaFoldDB" id="A0A7J6FZ27"/>
<feature type="non-terminal residue" evidence="1">
    <location>
        <position position="1"/>
    </location>
</feature>
<proteinExistence type="predicted"/>
<evidence type="ECO:0000313" key="1">
    <source>
        <dbReference type="EMBL" id="KAF4375040.1"/>
    </source>
</evidence>
<evidence type="ECO:0000313" key="2">
    <source>
        <dbReference type="Proteomes" id="UP000583929"/>
    </source>
</evidence>
<reference evidence="1 2" key="1">
    <citation type="journal article" date="2020" name="bioRxiv">
        <title>Sequence and annotation of 42 cannabis genomes reveals extensive copy number variation in cannabinoid synthesis and pathogen resistance genes.</title>
        <authorList>
            <person name="Mckernan K.J."/>
            <person name="Helbert Y."/>
            <person name="Kane L.T."/>
            <person name="Ebling H."/>
            <person name="Zhang L."/>
            <person name="Liu B."/>
            <person name="Eaton Z."/>
            <person name="Mclaughlin S."/>
            <person name="Kingan S."/>
            <person name="Baybayan P."/>
            <person name="Concepcion G."/>
            <person name="Jordan M."/>
            <person name="Riva A."/>
            <person name="Barbazuk W."/>
            <person name="Harkins T."/>
        </authorList>
    </citation>
    <scope>NUCLEOTIDE SEQUENCE [LARGE SCALE GENOMIC DNA]</scope>
    <source>
        <strain evidence="2">cv. Jamaican Lion 4</strain>
        <tissue evidence="1">Leaf</tissue>
    </source>
</reference>
<name>A0A7J6FZ27_CANSA</name>
<sequence length="139" mass="15901">MNIEHCHVLEILLQRQGTLPLVWRFDLFTIQWEKALEKSNLRTHNFCNVGGFDLYLGLSPVDKYIDDFVAIISNRKGDILGKDSGTTGKQVISVESDYDEEMSFTMISEAASTVQLTDESQANQEEQLQKLVDERMKEI</sequence>
<dbReference type="EMBL" id="JAATIQ010000165">
    <property type="protein sequence ID" value="KAF4375040.1"/>
    <property type="molecule type" value="Genomic_DNA"/>
</dbReference>
<dbReference type="Proteomes" id="UP000583929">
    <property type="component" value="Unassembled WGS sequence"/>
</dbReference>
<accession>A0A7J6FZ27</accession>
<gene>
    <name evidence="1" type="ORF">G4B88_004791</name>
</gene>